<dbReference type="EMBL" id="CAKMUD010000086">
    <property type="protein sequence ID" value="CAH1597525.1"/>
    <property type="molecule type" value="Genomic_DNA"/>
</dbReference>
<comment type="caution">
    <text evidence="2">The sequence shown here is derived from an EMBL/GenBank/DDBJ whole genome shotgun (WGS) entry which is preliminary data.</text>
</comment>
<dbReference type="Proteomes" id="UP001295462">
    <property type="component" value="Unassembled WGS sequence"/>
</dbReference>
<sequence length="73" mass="8614">MEILLYIFSEFILYGLLYLTGAMVLKGLTLGRYKIVRNEDELRYEYLAIFLGIMIWAGLIYISILYIPLFEHS</sequence>
<keyword evidence="1" id="KW-1133">Transmembrane helix</keyword>
<evidence type="ECO:0000313" key="2">
    <source>
        <dbReference type="EMBL" id="CAH1597525.1"/>
    </source>
</evidence>
<keyword evidence="1" id="KW-0472">Membrane</keyword>
<proteinExistence type="predicted"/>
<reference evidence="2" key="1">
    <citation type="submission" date="2022-01" db="EMBL/GenBank/DDBJ databases">
        <authorList>
            <person name="Lagorce A."/>
        </authorList>
    </citation>
    <scope>NUCLEOTIDE SEQUENCE</scope>
    <source>
        <strain evidence="2">Th15_F1_A12</strain>
    </source>
</reference>
<keyword evidence="1" id="KW-0812">Transmembrane</keyword>
<protein>
    <submittedName>
        <fullName evidence="2">Uncharacterized protein</fullName>
    </submittedName>
</protein>
<name>A0AAU9QSQ1_9VIBR</name>
<dbReference type="AlphaFoldDB" id="A0AAU9QSQ1"/>
<evidence type="ECO:0000256" key="1">
    <source>
        <dbReference type="SAM" id="Phobius"/>
    </source>
</evidence>
<feature type="transmembrane region" description="Helical" evidence="1">
    <location>
        <begin position="46"/>
        <end position="67"/>
    </location>
</feature>
<gene>
    <name evidence="2" type="ORF">THF1A12_320088</name>
</gene>
<organism evidence="2 3">
    <name type="scientific">Vibrio jasicida</name>
    <dbReference type="NCBI Taxonomy" id="766224"/>
    <lineage>
        <taxon>Bacteria</taxon>
        <taxon>Pseudomonadati</taxon>
        <taxon>Pseudomonadota</taxon>
        <taxon>Gammaproteobacteria</taxon>
        <taxon>Vibrionales</taxon>
        <taxon>Vibrionaceae</taxon>
        <taxon>Vibrio</taxon>
    </lineage>
</organism>
<feature type="transmembrane region" description="Helical" evidence="1">
    <location>
        <begin position="6"/>
        <end position="25"/>
    </location>
</feature>
<evidence type="ECO:0000313" key="3">
    <source>
        <dbReference type="Proteomes" id="UP001295462"/>
    </source>
</evidence>
<accession>A0AAU9QSQ1</accession>